<evidence type="ECO:0000256" key="4">
    <source>
        <dbReference type="ARBA" id="ARBA00016004"/>
    </source>
</evidence>
<keyword evidence="11" id="KW-1185">Reference proteome</keyword>
<dbReference type="InterPro" id="IPR004839">
    <property type="entry name" value="Aminotransferase_I/II_large"/>
</dbReference>
<feature type="domain" description="Aminotransferase class I/classII large" evidence="9">
    <location>
        <begin position="63"/>
        <end position="424"/>
    </location>
</feature>
<protein>
    <recommendedName>
        <fullName evidence="4">8-amino-7-oxononanoate synthase</fullName>
    </recommendedName>
    <alternativeName>
        <fullName evidence="8">Alpha-oxoamine synthase</fullName>
    </alternativeName>
</protein>
<dbReference type="NCBIfam" id="NF006719">
    <property type="entry name" value="PRK09257.1"/>
    <property type="match status" value="1"/>
</dbReference>
<evidence type="ECO:0000256" key="2">
    <source>
        <dbReference type="ARBA" id="ARBA00007441"/>
    </source>
</evidence>
<keyword evidence="6 10" id="KW-0808">Transferase</keyword>
<sequence length="433" mass="47207">MKPLAEAPSQGLGLAALTMRRRQAAATGLEISMTESLFGQVEAFAGDPILSLNDSFKTDPRPEKVNLSIGVYTDEQGRLPVLGSVRAAYERIGFAERPYLPMEGHAAYREGVQKLIFGAGHPALAEKRIATIQTLGGTGAVGIAADFLAKHTPGRTVLVSDPTWDNHHGLFQRAGFKTATYPYWNRTTRSVDFDGMVKALEAAEAGSIVVLQPVCHNPTGVDLDAQQQAAVTDVLVAKRHIVVFDMAYQGFGSSLDEDAAFVRRYAERASCLVANSFSKNFSLYGERCGGLSVVCRDADEAERVLGQLKLAVRRSYSSPPMTAGLLVATVLGNDDLRAQWTREVETMRTRMDSMRKRLAEQIRSLSNEIDVGFLTNQRGMFSYTGLNEQQVTTLRERDGVYLVGSGRMCVAGLNEANVRTVAKSFVEVSQTRG</sequence>
<dbReference type="GO" id="GO:0004838">
    <property type="term" value="F:L-tyrosine-2-oxoglutarate transaminase activity"/>
    <property type="evidence" value="ECO:0007669"/>
    <property type="project" value="TreeGrafter"/>
</dbReference>
<dbReference type="GO" id="GO:0030170">
    <property type="term" value="F:pyridoxal phosphate binding"/>
    <property type="evidence" value="ECO:0007669"/>
    <property type="project" value="InterPro"/>
</dbReference>
<dbReference type="Proteomes" id="UP000532010">
    <property type="component" value="Unassembled WGS sequence"/>
</dbReference>
<dbReference type="InterPro" id="IPR015421">
    <property type="entry name" value="PyrdxlP-dep_Trfase_major"/>
</dbReference>
<evidence type="ECO:0000256" key="3">
    <source>
        <dbReference type="ARBA" id="ARBA00011738"/>
    </source>
</evidence>
<dbReference type="RefSeq" id="WP_246408442.1">
    <property type="nucleotide sequence ID" value="NZ_JACHWB010000010.1"/>
</dbReference>
<dbReference type="Pfam" id="PF00155">
    <property type="entry name" value="Aminotran_1_2"/>
    <property type="match status" value="1"/>
</dbReference>
<dbReference type="CDD" id="cd00609">
    <property type="entry name" value="AAT_like"/>
    <property type="match status" value="1"/>
</dbReference>
<name>A0A7W4VQH2_9HYPH</name>
<dbReference type="Gene3D" id="3.90.1150.10">
    <property type="entry name" value="Aspartate Aminotransferase, domain 1"/>
    <property type="match status" value="1"/>
</dbReference>
<dbReference type="InterPro" id="IPR015424">
    <property type="entry name" value="PyrdxlP-dep_Trfase"/>
</dbReference>
<dbReference type="Gene3D" id="3.40.640.10">
    <property type="entry name" value="Type I PLP-dependent aspartate aminotransferase-like (Major domain)"/>
    <property type="match status" value="1"/>
</dbReference>
<accession>A0A7W4VQH2</accession>
<evidence type="ECO:0000256" key="7">
    <source>
        <dbReference type="ARBA" id="ARBA00022898"/>
    </source>
</evidence>
<dbReference type="SUPFAM" id="SSF53383">
    <property type="entry name" value="PLP-dependent transferases"/>
    <property type="match status" value="1"/>
</dbReference>
<dbReference type="GO" id="GO:0005829">
    <property type="term" value="C:cytosol"/>
    <property type="evidence" value="ECO:0007669"/>
    <property type="project" value="TreeGrafter"/>
</dbReference>
<dbReference type="PANTHER" id="PTHR11879:SF37">
    <property type="entry name" value="AROMATIC-AMINO-ACID AMINOTRANSFERASE"/>
    <property type="match status" value="1"/>
</dbReference>
<dbReference type="InterPro" id="IPR000796">
    <property type="entry name" value="Asp_trans"/>
</dbReference>
<evidence type="ECO:0000256" key="5">
    <source>
        <dbReference type="ARBA" id="ARBA00022576"/>
    </source>
</evidence>
<evidence type="ECO:0000313" key="11">
    <source>
        <dbReference type="Proteomes" id="UP000532010"/>
    </source>
</evidence>
<evidence type="ECO:0000313" key="10">
    <source>
        <dbReference type="EMBL" id="MBB3021460.1"/>
    </source>
</evidence>
<dbReference type="GO" id="GO:0042802">
    <property type="term" value="F:identical protein binding"/>
    <property type="evidence" value="ECO:0007669"/>
    <property type="project" value="TreeGrafter"/>
</dbReference>
<keyword evidence="5 10" id="KW-0032">Aminotransferase</keyword>
<comment type="caution">
    <text evidence="10">The sequence shown here is derived from an EMBL/GenBank/DDBJ whole genome shotgun (WGS) entry which is preliminary data.</text>
</comment>
<dbReference type="PRINTS" id="PR00799">
    <property type="entry name" value="TRANSAMINASE"/>
</dbReference>
<comment type="subunit">
    <text evidence="3">Homodimer.</text>
</comment>
<gene>
    <name evidence="10" type="ORF">FHR70_004556</name>
</gene>
<evidence type="ECO:0000256" key="8">
    <source>
        <dbReference type="ARBA" id="ARBA00031658"/>
    </source>
</evidence>
<reference evidence="10 11" key="1">
    <citation type="submission" date="2020-08" db="EMBL/GenBank/DDBJ databases">
        <title>The Agave Microbiome: Exploring the role of microbial communities in plant adaptations to desert environments.</title>
        <authorList>
            <person name="Partida-Martinez L.P."/>
        </authorList>
    </citation>
    <scope>NUCLEOTIDE SEQUENCE [LARGE SCALE GENOMIC DNA]</scope>
    <source>
        <strain evidence="10 11">AT3.9</strain>
    </source>
</reference>
<proteinExistence type="inferred from homology"/>
<dbReference type="EMBL" id="JACHWB010000010">
    <property type="protein sequence ID" value="MBB3021460.1"/>
    <property type="molecule type" value="Genomic_DNA"/>
</dbReference>
<dbReference type="PANTHER" id="PTHR11879">
    <property type="entry name" value="ASPARTATE AMINOTRANSFERASE"/>
    <property type="match status" value="1"/>
</dbReference>
<evidence type="ECO:0000256" key="1">
    <source>
        <dbReference type="ARBA" id="ARBA00001933"/>
    </source>
</evidence>
<dbReference type="GO" id="GO:0033585">
    <property type="term" value="P:L-phenylalanine biosynthetic process from chorismate via phenylpyruvate"/>
    <property type="evidence" value="ECO:0007669"/>
    <property type="project" value="TreeGrafter"/>
</dbReference>
<dbReference type="InterPro" id="IPR015422">
    <property type="entry name" value="PyrdxlP-dep_Trfase_small"/>
</dbReference>
<keyword evidence="7" id="KW-0663">Pyridoxal phosphate</keyword>
<comment type="similarity">
    <text evidence="2">Belongs to the class-I pyridoxal-phosphate-dependent aminotransferase family.</text>
</comment>
<organism evidence="10 11">
    <name type="scientific">Microvirga lupini</name>
    <dbReference type="NCBI Taxonomy" id="420324"/>
    <lineage>
        <taxon>Bacteria</taxon>
        <taxon>Pseudomonadati</taxon>
        <taxon>Pseudomonadota</taxon>
        <taxon>Alphaproteobacteria</taxon>
        <taxon>Hyphomicrobiales</taxon>
        <taxon>Methylobacteriaceae</taxon>
        <taxon>Microvirga</taxon>
    </lineage>
</organism>
<dbReference type="AlphaFoldDB" id="A0A7W4VQH2"/>
<evidence type="ECO:0000256" key="6">
    <source>
        <dbReference type="ARBA" id="ARBA00022679"/>
    </source>
</evidence>
<comment type="cofactor">
    <cofactor evidence="1">
        <name>pyridoxal 5'-phosphate</name>
        <dbReference type="ChEBI" id="CHEBI:597326"/>
    </cofactor>
</comment>
<evidence type="ECO:0000259" key="9">
    <source>
        <dbReference type="Pfam" id="PF00155"/>
    </source>
</evidence>